<dbReference type="Proteomes" id="UP000277498">
    <property type="component" value="Unassembled WGS sequence"/>
</dbReference>
<reference evidence="1 2" key="1">
    <citation type="submission" date="2018-11" db="EMBL/GenBank/DDBJ databases">
        <authorList>
            <person name="Criscuolo A."/>
        </authorList>
    </citation>
    <scope>NUCLEOTIDE SEQUENCE [LARGE SCALE GENOMIC DNA]</scope>
    <source>
        <strain evidence="1">ACIP111625</strain>
    </source>
</reference>
<evidence type="ECO:0000313" key="1">
    <source>
        <dbReference type="EMBL" id="VDC26414.1"/>
    </source>
</evidence>
<evidence type="ECO:0000313" key="2">
    <source>
        <dbReference type="Proteomes" id="UP000277498"/>
    </source>
</evidence>
<accession>A0A3P5XFP8</accession>
<name>A0A3P5XFP8_9RHOB</name>
<protein>
    <submittedName>
        <fullName evidence="1">Uncharacterized protein</fullName>
    </submittedName>
</protein>
<proteinExistence type="predicted"/>
<dbReference type="AlphaFoldDB" id="A0A3P5XFP8"/>
<keyword evidence="2" id="KW-1185">Reference proteome</keyword>
<dbReference type="EMBL" id="UXAW01000055">
    <property type="protein sequence ID" value="VDC26414.1"/>
    <property type="molecule type" value="Genomic_DNA"/>
</dbReference>
<organism evidence="1 2">
    <name type="scientific">Pseudogemmobacter humi</name>
    <dbReference type="NCBI Taxonomy" id="2483812"/>
    <lineage>
        <taxon>Bacteria</taxon>
        <taxon>Pseudomonadati</taxon>
        <taxon>Pseudomonadota</taxon>
        <taxon>Alphaproteobacteria</taxon>
        <taxon>Rhodobacterales</taxon>
        <taxon>Paracoccaceae</taxon>
        <taxon>Pseudogemmobacter</taxon>
    </lineage>
</organism>
<sequence>MKIRLEVADQKQEITLRRISDHSFDGSRHPDSPFDILGLPFGTASEFQTALEQTREGKLFFGGNINGPGMSAEYSTMSRIPGAVVGTYGEAIGALTLEREATLPLTKNPVIAVWREFSPAPDDRPLYHEVVDGLLAKYGQPSFRGNKDAELRWFFNNRTGALREDDDCNRKPDGNRFNYLTNLRHAVNLTSVLRGNEGCGISIRVNLSADDRSRLSSMTIVIEDQKLSHAQSVLRNLDITRDMLESTLKRERKGRNVTPEL</sequence>
<gene>
    <name evidence="1" type="ORF">XINFAN_01653</name>
</gene>